<evidence type="ECO:0000313" key="4">
    <source>
        <dbReference type="Proteomes" id="UP000823617"/>
    </source>
</evidence>
<dbReference type="Pfam" id="PF03729">
    <property type="entry name" value="DUF308"/>
    <property type="match status" value="2"/>
</dbReference>
<feature type="compositionally biased region" description="Basic and acidic residues" evidence="1">
    <location>
        <begin position="220"/>
        <end position="229"/>
    </location>
</feature>
<reference evidence="3" key="1">
    <citation type="submission" date="2020-10" db="EMBL/GenBank/DDBJ databases">
        <authorList>
            <person name="Gilroy R."/>
        </authorList>
    </citation>
    <scope>NUCLEOTIDE SEQUENCE</scope>
    <source>
        <strain evidence="3">B1-3475</strain>
    </source>
</reference>
<name>A0A9D9N1B4_9BACT</name>
<gene>
    <name evidence="3" type="ORF">IAC08_09055</name>
</gene>
<evidence type="ECO:0000313" key="3">
    <source>
        <dbReference type="EMBL" id="MBO8456528.1"/>
    </source>
</evidence>
<proteinExistence type="predicted"/>
<feature type="transmembrane region" description="Helical" evidence="2">
    <location>
        <begin position="89"/>
        <end position="110"/>
    </location>
</feature>
<keyword evidence="2" id="KW-1133">Transmembrane helix</keyword>
<feature type="region of interest" description="Disordered" evidence="1">
    <location>
        <begin position="185"/>
        <end position="229"/>
    </location>
</feature>
<feature type="transmembrane region" description="Helical" evidence="2">
    <location>
        <begin position="36"/>
        <end position="58"/>
    </location>
</feature>
<feature type="compositionally biased region" description="Polar residues" evidence="1">
    <location>
        <begin position="187"/>
        <end position="196"/>
    </location>
</feature>
<protein>
    <submittedName>
        <fullName evidence="3">DUF308 domain-containing protein</fullName>
    </submittedName>
</protein>
<dbReference type="AlphaFoldDB" id="A0A9D9N1B4"/>
<reference evidence="3" key="2">
    <citation type="journal article" date="2021" name="PeerJ">
        <title>Extensive microbial diversity within the chicken gut microbiome revealed by metagenomics and culture.</title>
        <authorList>
            <person name="Gilroy R."/>
            <person name="Ravi A."/>
            <person name="Getino M."/>
            <person name="Pursley I."/>
            <person name="Horton D.L."/>
            <person name="Alikhan N.F."/>
            <person name="Baker D."/>
            <person name="Gharbi K."/>
            <person name="Hall N."/>
            <person name="Watson M."/>
            <person name="Adriaenssens E.M."/>
            <person name="Foster-Nyarko E."/>
            <person name="Jarju S."/>
            <person name="Secka A."/>
            <person name="Antonio M."/>
            <person name="Oren A."/>
            <person name="Chaudhuri R.R."/>
            <person name="La Ragione R."/>
            <person name="Hildebrand F."/>
            <person name="Pallen M.J."/>
        </authorList>
    </citation>
    <scope>NUCLEOTIDE SEQUENCE</scope>
    <source>
        <strain evidence="3">B1-3475</strain>
    </source>
</reference>
<feature type="transmembrane region" description="Helical" evidence="2">
    <location>
        <begin position="122"/>
        <end position="141"/>
    </location>
</feature>
<dbReference type="GO" id="GO:0005886">
    <property type="term" value="C:plasma membrane"/>
    <property type="evidence" value="ECO:0007669"/>
    <property type="project" value="TreeGrafter"/>
</dbReference>
<feature type="transmembrane region" description="Helical" evidence="2">
    <location>
        <begin position="65"/>
        <end position="83"/>
    </location>
</feature>
<dbReference type="PANTHER" id="PTHR34989">
    <property type="entry name" value="PROTEIN HDED"/>
    <property type="match status" value="1"/>
</dbReference>
<dbReference type="InterPro" id="IPR005325">
    <property type="entry name" value="DUF308_memb"/>
</dbReference>
<dbReference type="InterPro" id="IPR052712">
    <property type="entry name" value="Acid_resist_chaperone_HdeD"/>
</dbReference>
<evidence type="ECO:0000256" key="1">
    <source>
        <dbReference type="SAM" id="MobiDB-lite"/>
    </source>
</evidence>
<feature type="transmembrane region" description="Helical" evidence="2">
    <location>
        <begin position="12"/>
        <end position="30"/>
    </location>
</feature>
<keyword evidence="2" id="KW-0472">Membrane</keyword>
<comment type="caution">
    <text evidence="3">The sequence shown here is derived from an EMBL/GenBank/DDBJ whole genome shotgun (WGS) entry which is preliminary data.</text>
</comment>
<evidence type="ECO:0000256" key="2">
    <source>
        <dbReference type="SAM" id="Phobius"/>
    </source>
</evidence>
<accession>A0A9D9N1B4</accession>
<dbReference type="PANTHER" id="PTHR34989:SF1">
    <property type="entry name" value="PROTEIN HDED"/>
    <property type="match status" value="1"/>
</dbReference>
<organism evidence="3 4">
    <name type="scientific">Candidatus Cryptobacteroides intestinigallinarum</name>
    <dbReference type="NCBI Taxonomy" id="2840767"/>
    <lineage>
        <taxon>Bacteria</taxon>
        <taxon>Pseudomonadati</taxon>
        <taxon>Bacteroidota</taxon>
        <taxon>Bacteroidia</taxon>
        <taxon>Bacteroidales</taxon>
        <taxon>Candidatus Cryptobacteroides</taxon>
    </lineage>
</organism>
<sequence length="229" mass="24608">MITFGFRNKMSGVLRAVAAIVLGIVMIAMPKNSMTILVQILAAVLIASGLVSVAYGYVYRKNGGFGLMAFNSVVDILLGILMFCYPEFVAGFIMVLLGIVLFLMGLMLIFTLVSAVSFVRMGFWSFLFPAVCTLGGALLIFNEPLGMATVITVVAGIILLFYGASELIASWKMRKAMKEYEIRFPSDGSSQASGNADASKKGQYEGAIDVQYEKVDDDGGADRKGADGR</sequence>
<dbReference type="EMBL" id="JADIMK010000099">
    <property type="protein sequence ID" value="MBO8456528.1"/>
    <property type="molecule type" value="Genomic_DNA"/>
</dbReference>
<keyword evidence="2" id="KW-0812">Transmembrane</keyword>
<feature type="transmembrane region" description="Helical" evidence="2">
    <location>
        <begin position="147"/>
        <end position="169"/>
    </location>
</feature>
<dbReference type="Proteomes" id="UP000823617">
    <property type="component" value="Unassembled WGS sequence"/>
</dbReference>